<dbReference type="PROSITE" id="PS50949">
    <property type="entry name" value="HTH_GNTR"/>
    <property type="match status" value="1"/>
</dbReference>
<reference evidence="5 6" key="1">
    <citation type="submission" date="2023-04" db="EMBL/GenBank/DDBJ databases">
        <title>A novel bacteria isolated from coastal sediment.</title>
        <authorList>
            <person name="Liu X.-J."/>
            <person name="Du Z.-J."/>
        </authorList>
    </citation>
    <scope>NUCLEOTIDE SEQUENCE [LARGE SCALE GENOMIC DNA]</scope>
    <source>
        <strain evidence="5 6">SDUM461004</strain>
    </source>
</reference>
<dbReference type="EMBL" id="JARXIC010000027">
    <property type="protein sequence ID" value="MDQ8195581.1"/>
    <property type="molecule type" value="Genomic_DNA"/>
</dbReference>
<keyword evidence="2" id="KW-0238">DNA-binding</keyword>
<dbReference type="PANTHER" id="PTHR30146:SF109">
    <property type="entry name" value="HTH-TYPE TRANSCRIPTIONAL REGULATOR GALS"/>
    <property type="match status" value="1"/>
</dbReference>
<organism evidence="5 6">
    <name type="scientific">Thalassobacterium sedimentorum</name>
    <dbReference type="NCBI Taxonomy" id="3041258"/>
    <lineage>
        <taxon>Bacteria</taxon>
        <taxon>Pseudomonadati</taxon>
        <taxon>Verrucomicrobiota</taxon>
        <taxon>Opitutia</taxon>
        <taxon>Puniceicoccales</taxon>
        <taxon>Coraliomargaritaceae</taxon>
        <taxon>Thalassobacterium</taxon>
    </lineage>
</organism>
<evidence type="ECO:0000256" key="1">
    <source>
        <dbReference type="ARBA" id="ARBA00023015"/>
    </source>
</evidence>
<dbReference type="InterPro" id="IPR000524">
    <property type="entry name" value="Tscrpt_reg_HTH_GntR"/>
</dbReference>
<evidence type="ECO:0000313" key="5">
    <source>
        <dbReference type="EMBL" id="MDQ8195581.1"/>
    </source>
</evidence>
<name>A0ABU1ALA6_9BACT</name>
<evidence type="ECO:0000256" key="2">
    <source>
        <dbReference type="ARBA" id="ARBA00023125"/>
    </source>
</evidence>
<sequence length="358" mass="40063">MKAKKNGSYKYTELAECLKTKINTAASGTRLPSVRALMKRYSLSMQTVILAIKQLEDENLVVRRQGSGIYVSDQRSMRYIVYHRSRSPSRNNDAKEVSLHKAVQAEGWYLSTRRHDFGIETIINEPRACAHVVNQDVVVNEMGFLDQILQQGVPVVFLGREPGEYDTDFVTGNDRQIFLSLVKHFKQLGHSQFGFLVNEPPLFEILQRKEILNEVLQTLKLPPPITIDCHAKQGELSAEKAYIGLKKFLATHHTKLPFTALLTASENGGLTALRAFHEYGISIPTQCSLGTFGCKIENQWSVPSITDVGLSVDDWGRSTIKVIKERFAGDTSPSFGVRMPCHITVRESSAPPPSNFAI</sequence>
<dbReference type="Proteomes" id="UP001243717">
    <property type="component" value="Unassembled WGS sequence"/>
</dbReference>
<dbReference type="InterPro" id="IPR028082">
    <property type="entry name" value="Peripla_BP_I"/>
</dbReference>
<dbReference type="RefSeq" id="WP_308986031.1">
    <property type="nucleotide sequence ID" value="NZ_JARXIC010000027.1"/>
</dbReference>
<gene>
    <name evidence="5" type="ORF">QEH59_14200</name>
</gene>
<dbReference type="CDD" id="cd06267">
    <property type="entry name" value="PBP1_LacI_sugar_binding-like"/>
    <property type="match status" value="1"/>
</dbReference>
<dbReference type="CDD" id="cd07377">
    <property type="entry name" value="WHTH_GntR"/>
    <property type="match status" value="1"/>
</dbReference>
<keyword evidence="1" id="KW-0805">Transcription regulation</keyword>
<keyword evidence="6" id="KW-1185">Reference proteome</keyword>
<keyword evidence="3" id="KW-0804">Transcription</keyword>
<dbReference type="Pfam" id="PF00392">
    <property type="entry name" value="GntR"/>
    <property type="match status" value="1"/>
</dbReference>
<evidence type="ECO:0000259" key="4">
    <source>
        <dbReference type="PROSITE" id="PS50949"/>
    </source>
</evidence>
<proteinExistence type="predicted"/>
<dbReference type="InterPro" id="IPR036390">
    <property type="entry name" value="WH_DNA-bd_sf"/>
</dbReference>
<evidence type="ECO:0000256" key="3">
    <source>
        <dbReference type="ARBA" id="ARBA00023163"/>
    </source>
</evidence>
<dbReference type="Gene3D" id="1.10.10.10">
    <property type="entry name" value="Winged helix-like DNA-binding domain superfamily/Winged helix DNA-binding domain"/>
    <property type="match status" value="1"/>
</dbReference>
<dbReference type="InterPro" id="IPR046335">
    <property type="entry name" value="LacI/GalR-like_sensor"/>
</dbReference>
<dbReference type="PANTHER" id="PTHR30146">
    <property type="entry name" value="LACI-RELATED TRANSCRIPTIONAL REPRESSOR"/>
    <property type="match status" value="1"/>
</dbReference>
<protein>
    <submittedName>
        <fullName evidence="5">GntR family transcriptional regulator</fullName>
    </submittedName>
</protein>
<dbReference type="InterPro" id="IPR036388">
    <property type="entry name" value="WH-like_DNA-bd_sf"/>
</dbReference>
<dbReference type="SUPFAM" id="SSF46785">
    <property type="entry name" value="Winged helix' DNA-binding domain"/>
    <property type="match status" value="1"/>
</dbReference>
<feature type="domain" description="HTH gntR-type" evidence="4">
    <location>
        <begin position="8"/>
        <end position="74"/>
    </location>
</feature>
<comment type="caution">
    <text evidence="5">The sequence shown here is derived from an EMBL/GenBank/DDBJ whole genome shotgun (WGS) entry which is preliminary data.</text>
</comment>
<dbReference type="Gene3D" id="3.40.50.2300">
    <property type="match status" value="2"/>
</dbReference>
<dbReference type="SUPFAM" id="SSF53822">
    <property type="entry name" value="Periplasmic binding protein-like I"/>
    <property type="match status" value="1"/>
</dbReference>
<dbReference type="SMART" id="SM00345">
    <property type="entry name" value="HTH_GNTR"/>
    <property type="match status" value="1"/>
</dbReference>
<accession>A0ABU1ALA6</accession>
<evidence type="ECO:0000313" key="6">
    <source>
        <dbReference type="Proteomes" id="UP001243717"/>
    </source>
</evidence>
<dbReference type="Pfam" id="PF13377">
    <property type="entry name" value="Peripla_BP_3"/>
    <property type="match status" value="1"/>
</dbReference>